<keyword evidence="2" id="KW-1185">Reference proteome</keyword>
<name>A0A4C1U5K0_EUMVA</name>
<gene>
    <name evidence="1" type="ORF">EVAR_11157_1</name>
</gene>
<accession>A0A4C1U5K0</accession>
<evidence type="ECO:0000313" key="2">
    <source>
        <dbReference type="Proteomes" id="UP000299102"/>
    </source>
</evidence>
<reference evidence="1 2" key="1">
    <citation type="journal article" date="2019" name="Commun. Biol.">
        <title>The bagworm genome reveals a unique fibroin gene that provides high tensile strength.</title>
        <authorList>
            <person name="Kono N."/>
            <person name="Nakamura H."/>
            <person name="Ohtoshi R."/>
            <person name="Tomita M."/>
            <person name="Numata K."/>
            <person name="Arakawa K."/>
        </authorList>
    </citation>
    <scope>NUCLEOTIDE SEQUENCE [LARGE SCALE GENOMIC DNA]</scope>
</reference>
<protein>
    <submittedName>
        <fullName evidence="1">Uncharacterized protein</fullName>
    </submittedName>
</protein>
<dbReference type="PANTHER" id="PTHR47331:SF1">
    <property type="entry name" value="GAG-LIKE PROTEIN"/>
    <property type="match status" value="1"/>
</dbReference>
<organism evidence="1 2">
    <name type="scientific">Eumeta variegata</name>
    <name type="common">Bagworm moth</name>
    <name type="synonym">Eumeta japonica</name>
    <dbReference type="NCBI Taxonomy" id="151549"/>
    <lineage>
        <taxon>Eukaryota</taxon>
        <taxon>Metazoa</taxon>
        <taxon>Ecdysozoa</taxon>
        <taxon>Arthropoda</taxon>
        <taxon>Hexapoda</taxon>
        <taxon>Insecta</taxon>
        <taxon>Pterygota</taxon>
        <taxon>Neoptera</taxon>
        <taxon>Endopterygota</taxon>
        <taxon>Lepidoptera</taxon>
        <taxon>Glossata</taxon>
        <taxon>Ditrysia</taxon>
        <taxon>Tineoidea</taxon>
        <taxon>Psychidae</taxon>
        <taxon>Oiketicinae</taxon>
        <taxon>Eumeta</taxon>
    </lineage>
</organism>
<sequence length="208" mass="23646">MSFFDPLALASPARQMYAPGHMDETIKVNEHKKWLNWLNEIRKLASIKVPRCISSGHTEGEIHVFVDASEKSYAAAMLLACDAWKRLVRCVKTALAATLRERSPHEEVLHTLLLEAVHIVNSRSLMEVDIELTEAEDLTPNHFLIGRFYGAAAAGHHDDNMLLGLTNWRACQRLADHVWQRGLEPSRSLQYGRESVFQAHVALMRRKK</sequence>
<dbReference type="Proteomes" id="UP000299102">
    <property type="component" value="Unassembled WGS sequence"/>
</dbReference>
<dbReference type="EMBL" id="BGZK01000125">
    <property type="protein sequence ID" value="GBP21126.1"/>
    <property type="molecule type" value="Genomic_DNA"/>
</dbReference>
<dbReference type="InterPro" id="IPR008042">
    <property type="entry name" value="Retrotrans_Pao"/>
</dbReference>
<dbReference type="AlphaFoldDB" id="A0A4C1U5K0"/>
<dbReference type="OrthoDB" id="8958038at2759"/>
<dbReference type="PANTHER" id="PTHR47331">
    <property type="entry name" value="PHD-TYPE DOMAIN-CONTAINING PROTEIN"/>
    <property type="match status" value="1"/>
</dbReference>
<comment type="caution">
    <text evidence="1">The sequence shown here is derived from an EMBL/GenBank/DDBJ whole genome shotgun (WGS) entry which is preliminary data.</text>
</comment>
<proteinExistence type="predicted"/>
<dbReference type="Pfam" id="PF05380">
    <property type="entry name" value="Peptidase_A17"/>
    <property type="match status" value="1"/>
</dbReference>
<evidence type="ECO:0000313" key="1">
    <source>
        <dbReference type="EMBL" id="GBP21126.1"/>
    </source>
</evidence>